<keyword evidence="1" id="KW-0479">Metal-binding</keyword>
<dbReference type="GO" id="GO:0006351">
    <property type="term" value="P:DNA-templated transcription"/>
    <property type="evidence" value="ECO:0007669"/>
    <property type="project" value="InterPro"/>
</dbReference>
<dbReference type="RefSeq" id="XP_040672343.1">
    <property type="nucleotide sequence ID" value="XM_040807711.1"/>
</dbReference>
<dbReference type="InterPro" id="IPR001138">
    <property type="entry name" value="Zn2Cys6_DnaBD"/>
</dbReference>
<dbReference type="InterPro" id="IPR036864">
    <property type="entry name" value="Zn2-C6_fun-type_DNA-bd_sf"/>
</dbReference>
<evidence type="ECO:0000259" key="7">
    <source>
        <dbReference type="PROSITE" id="PS50048"/>
    </source>
</evidence>
<keyword evidence="4" id="KW-0804">Transcription</keyword>
<organism evidence="8 9">
    <name type="scientific">Aspergillus versicolor CBS 583.65</name>
    <dbReference type="NCBI Taxonomy" id="1036611"/>
    <lineage>
        <taxon>Eukaryota</taxon>
        <taxon>Fungi</taxon>
        <taxon>Dikarya</taxon>
        <taxon>Ascomycota</taxon>
        <taxon>Pezizomycotina</taxon>
        <taxon>Eurotiomycetes</taxon>
        <taxon>Eurotiomycetidae</taxon>
        <taxon>Eurotiales</taxon>
        <taxon>Aspergillaceae</taxon>
        <taxon>Aspergillus</taxon>
        <taxon>Aspergillus subgen. Nidulantes</taxon>
    </lineage>
</organism>
<dbReference type="PROSITE" id="PS00463">
    <property type="entry name" value="ZN2_CY6_FUNGAL_1"/>
    <property type="match status" value="1"/>
</dbReference>
<dbReference type="GO" id="GO:0000981">
    <property type="term" value="F:DNA-binding transcription factor activity, RNA polymerase II-specific"/>
    <property type="evidence" value="ECO:0007669"/>
    <property type="project" value="InterPro"/>
</dbReference>
<evidence type="ECO:0000256" key="4">
    <source>
        <dbReference type="ARBA" id="ARBA00023163"/>
    </source>
</evidence>
<protein>
    <recommendedName>
        <fullName evidence="7">Zn(2)-C6 fungal-type domain-containing protein</fullName>
    </recommendedName>
</protein>
<keyword evidence="5" id="KW-0539">Nucleus</keyword>
<dbReference type="Pfam" id="PF00172">
    <property type="entry name" value="Zn_clus"/>
    <property type="match status" value="1"/>
</dbReference>
<dbReference type="SMART" id="SM00066">
    <property type="entry name" value="GAL4"/>
    <property type="match status" value="1"/>
</dbReference>
<accession>A0A1L9PYG3</accession>
<dbReference type="SMART" id="SM00906">
    <property type="entry name" value="Fungal_trans"/>
    <property type="match status" value="1"/>
</dbReference>
<dbReference type="GO" id="GO:0005634">
    <property type="term" value="C:nucleus"/>
    <property type="evidence" value="ECO:0007669"/>
    <property type="project" value="TreeGrafter"/>
</dbReference>
<dbReference type="EMBL" id="KV878135">
    <property type="protein sequence ID" value="OJJ06581.1"/>
    <property type="molecule type" value="Genomic_DNA"/>
</dbReference>
<evidence type="ECO:0000256" key="1">
    <source>
        <dbReference type="ARBA" id="ARBA00022723"/>
    </source>
</evidence>
<evidence type="ECO:0000256" key="5">
    <source>
        <dbReference type="ARBA" id="ARBA00023242"/>
    </source>
</evidence>
<gene>
    <name evidence="8" type="ORF">ASPVEDRAFT_141018</name>
</gene>
<evidence type="ECO:0000256" key="3">
    <source>
        <dbReference type="ARBA" id="ARBA00023125"/>
    </source>
</evidence>
<evidence type="ECO:0000256" key="2">
    <source>
        <dbReference type="ARBA" id="ARBA00023015"/>
    </source>
</evidence>
<dbReference type="GeneID" id="63723222"/>
<dbReference type="Gene3D" id="4.10.240.10">
    <property type="entry name" value="Zn(2)-C6 fungal-type DNA-binding domain"/>
    <property type="match status" value="1"/>
</dbReference>
<feature type="compositionally biased region" description="Low complexity" evidence="6">
    <location>
        <begin position="579"/>
        <end position="596"/>
    </location>
</feature>
<feature type="domain" description="Zn(2)-C6 fungal-type" evidence="7">
    <location>
        <begin position="17"/>
        <end position="46"/>
    </location>
</feature>
<sequence>MADSESAAAPNWRIPKACQECRQRKIKCNGENPCKTCQVRRTPCIYREVIRQRRKKNHDLGQSSHPARERLRLDASSRPEPMHCQAHREEPPLSFNNSVSATHMTSPLNKVQLYYGSTSHFALMHEIYRDLTAHQTGQSDHGPHGRVEEAGAGLDMLSFRTIFFGIPAHPHKDSSRGPNGADPHIMFLSYDMARRFLDAFLSTLYGLLPIWPAEQFARRLGHVYGPQPPSRTDKHQSILIMALALGSLITEDNRTWGDVLYEQVKASCSPFDDTNEVGRPNACFLHLGTAARKAISGGLHKESPHDSGETWEITEERRRTFWYLYIYENWICFHLGRPSSLSRRDVGIPIPEDPFCQALIFLSDAICRSADELYGRHHESLLQMWRIAKSIWDDLRTFDSKMQRALGFGLDKRPQPGGVGVQQTMCITLYYHTILLTFRPFLIFRGRWNQDIRAGQDPDKGHTKREIPPWLNEACGYALSAACRTIHFLCESYTANDLVKGIRYHGFFLTSSSAAVVFDLMHGKDLVSSHLPWAHATLRALTSMKQSDAVEASILALQTILKQLNPAYEWVPEAEQSNTSTTQSAAPATTRPPSYTVPTSREPSNMPLLPNATVNTTLPVPPKSEPLLYDFQGNPLEQSMDMPATTGTSGSGEDLLDFTLSDMGWDFDFSTMDLETFFSVSPAFDAQGV</sequence>
<dbReference type="VEuPathDB" id="FungiDB:ASPVEDRAFT_141018"/>
<dbReference type="PROSITE" id="PS50048">
    <property type="entry name" value="ZN2_CY6_FUNGAL_2"/>
    <property type="match status" value="1"/>
</dbReference>
<dbReference type="Pfam" id="PF04082">
    <property type="entry name" value="Fungal_trans"/>
    <property type="match status" value="1"/>
</dbReference>
<dbReference type="GO" id="GO:0000435">
    <property type="term" value="P:positive regulation of transcription from RNA polymerase II promoter by galactose"/>
    <property type="evidence" value="ECO:0007669"/>
    <property type="project" value="TreeGrafter"/>
</dbReference>
<dbReference type="CDD" id="cd00067">
    <property type="entry name" value="GAL4"/>
    <property type="match status" value="1"/>
</dbReference>
<evidence type="ECO:0000313" key="8">
    <source>
        <dbReference type="EMBL" id="OJJ06581.1"/>
    </source>
</evidence>
<dbReference type="CDD" id="cd12148">
    <property type="entry name" value="fungal_TF_MHR"/>
    <property type="match status" value="1"/>
</dbReference>
<dbReference type="AlphaFoldDB" id="A0A1L9PYG3"/>
<feature type="region of interest" description="Disordered" evidence="6">
    <location>
        <begin position="573"/>
        <end position="608"/>
    </location>
</feature>
<dbReference type="InterPro" id="IPR007219">
    <property type="entry name" value="XnlR_reg_dom"/>
</dbReference>
<dbReference type="SUPFAM" id="SSF57701">
    <property type="entry name" value="Zn2/Cys6 DNA-binding domain"/>
    <property type="match status" value="1"/>
</dbReference>
<dbReference type="OrthoDB" id="2123952at2759"/>
<dbReference type="GO" id="GO:0000978">
    <property type="term" value="F:RNA polymerase II cis-regulatory region sequence-specific DNA binding"/>
    <property type="evidence" value="ECO:0007669"/>
    <property type="project" value="TreeGrafter"/>
</dbReference>
<dbReference type="PANTHER" id="PTHR47424">
    <property type="entry name" value="REGULATORY PROTEIN GAL4"/>
    <property type="match status" value="1"/>
</dbReference>
<keyword evidence="9" id="KW-1185">Reference proteome</keyword>
<evidence type="ECO:0000256" key="6">
    <source>
        <dbReference type="SAM" id="MobiDB-lite"/>
    </source>
</evidence>
<reference evidence="9" key="1">
    <citation type="journal article" date="2017" name="Genome Biol.">
        <title>Comparative genomics reveals high biological diversity and specific adaptations in the industrially and medically important fungal genus Aspergillus.</title>
        <authorList>
            <person name="de Vries R.P."/>
            <person name="Riley R."/>
            <person name="Wiebenga A."/>
            <person name="Aguilar-Osorio G."/>
            <person name="Amillis S."/>
            <person name="Uchima C.A."/>
            <person name="Anderluh G."/>
            <person name="Asadollahi M."/>
            <person name="Askin M."/>
            <person name="Barry K."/>
            <person name="Battaglia E."/>
            <person name="Bayram O."/>
            <person name="Benocci T."/>
            <person name="Braus-Stromeyer S.A."/>
            <person name="Caldana C."/>
            <person name="Canovas D."/>
            <person name="Cerqueira G.C."/>
            <person name="Chen F."/>
            <person name="Chen W."/>
            <person name="Choi C."/>
            <person name="Clum A."/>
            <person name="Dos Santos R.A."/>
            <person name="Damasio A.R."/>
            <person name="Diallinas G."/>
            <person name="Emri T."/>
            <person name="Fekete E."/>
            <person name="Flipphi M."/>
            <person name="Freyberg S."/>
            <person name="Gallo A."/>
            <person name="Gournas C."/>
            <person name="Habgood R."/>
            <person name="Hainaut M."/>
            <person name="Harispe M.L."/>
            <person name="Henrissat B."/>
            <person name="Hilden K.S."/>
            <person name="Hope R."/>
            <person name="Hossain A."/>
            <person name="Karabika E."/>
            <person name="Karaffa L."/>
            <person name="Karanyi Z."/>
            <person name="Krasevec N."/>
            <person name="Kuo A."/>
            <person name="Kusch H."/>
            <person name="LaButti K."/>
            <person name="Lagendijk E.L."/>
            <person name="Lapidus A."/>
            <person name="Levasseur A."/>
            <person name="Lindquist E."/>
            <person name="Lipzen A."/>
            <person name="Logrieco A.F."/>
            <person name="MacCabe A."/>
            <person name="Maekelae M.R."/>
            <person name="Malavazi I."/>
            <person name="Melin P."/>
            <person name="Meyer V."/>
            <person name="Mielnichuk N."/>
            <person name="Miskei M."/>
            <person name="Molnar A.P."/>
            <person name="Mule G."/>
            <person name="Ngan C.Y."/>
            <person name="Orejas M."/>
            <person name="Orosz E."/>
            <person name="Ouedraogo J.P."/>
            <person name="Overkamp K.M."/>
            <person name="Park H.-S."/>
            <person name="Perrone G."/>
            <person name="Piumi F."/>
            <person name="Punt P.J."/>
            <person name="Ram A.F."/>
            <person name="Ramon A."/>
            <person name="Rauscher S."/>
            <person name="Record E."/>
            <person name="Riano-Pachon D.M."/>
            <person name="Robert V."/>
            <person name="Roehrig J."/>
            <person name="Ruller R."/>
            <person name="Salamov A."/>
            <person name="Salih N.S."/>
            <person name="Samson R.A."/>
            <person name="Sandor E."/>
            <person name="Sanguinetti M."/>
            <person name="Schuetze T."/>
            <person name="Sepcic K."/>
            <person name="Shelest E."/>
            <person name="Sherlock G."/>
            <person name="Sophianopoulou V."/>
            <person name="Squina F.M."/>
            <person name="Sun H."/>
            <person name="Susca A."/>
            <person name="Todd R.B."/>
            <person name="Tsang A."/>
            <person name="Unkles S.E."/>
            <person name="van de Wiele N."/>
            <person name="van Rossen-Uffink D."/>
            <person name="Oliveira J.V."/>
            <person name="Vesth T.C."/>
            <person name="Visser J."/>
            <person name="Yu J.-H."/>
            <person name="Zhou M."/>
            <person name="Andersen M.R."/>
            <person name="Archer D.B."/>
            <person name="Baker S.E."/>
            <person name="Benoit I."/>
            <person name="Brakhage A.A."/>
            <person name="Braus G.H."/>
            <person name="Fischer R."/>
            <person name="Frisvad J.C."/>
            <person name="Goldman G.H."/>
            <person name="Houbraken J."/>
            <person name="Oakley B."/>
            <person name="Pocsi I."/>
            <person name="Scazzocchio C."/>
            <person name="Seiboth B."/>
            <person name="vanKuyk P.A."/>
            <person name="Wortman J."/>
            <person name="Dyer P.S."/>
            <person name="Grigoriev I.V."/>
        </authorList>
    </citation>
    <scope>NUCLEOTIDE SEQUENCE [LARGE SCALE GENOMIC DNA]</scope>
    <source>
        <strain evidence="9">CBS 583.65</strain>
    </source>
</reference>
<keyword evidence="3" id="KW-0238">DNA-binding</keyword>
<evidence type="ECO:0000313" key="9">
    <source>
        <dbReference type="Proteomes" id="UP000184073"/>
    </source>
</evidence>
<dbReference type="Proteomes" id="UP000184073">
    <property type="component" value="Unassembled WGS sequence"/>
</dbReference>
<proteinExistence type="predicted"/>
<dbReference type="InterPro" id="IPR051127">
    <property type="entry name" value="Fungal_SecMet_Regulators"/>
</dbReference>
<dbReference type="GO" id="GO:0008270">
    <property type="term" value="F:zinc ion binding"/>
    <property type="evidence" value="ECO:0007669"/>
    <property type="project" value="InterPro"/>
</dbReference>
<keyword evidence="2" id="KW-0805">Transcription regulation</keyword>
<dbReference type="STRING" id="1036611.A0A1L9PYG3"/>
<dbReference type="PANTHER" id="PTHR47424:SF15">
    <property type="entry name" value="ZN(II)2CYS6 TRANSCRIPTION FACTOR (EUROFUNG)"/>
    <property type="match status" value="1"/>
</dbReference>
<name>A0A1L9PYG3_ASPVE</name>